<gene>
    <name evidence="1" type="ORF">GCM10009762_06000</name>
</gene>
<evidence type="ECO:0000313" key="1">
    <source>
        <dbReference type="EMBL" id="GAA1534527.1"/>
    </source>
</evidence>
<dbReference type="EMBL" id="BAAANV010000016">
    <property type="protein sequence ID" value="GAA1534527.1"/>
    <property type="molecule type" value="Genomic_DNA"/>
</dbReference>
<name>A0ABN2B8E3_9MICO</name>
<protein>
    <submittedName>
        <fullName evidence="1">Pyrimidine dimer DNA glycosylase/endonuclease V</fullName>
    </submittedName>
</protein>
<dbReference type="Proteomes" id="UP001501288">
    <property type="component" value="Unassembled WGS sequence"/>
</dbReference>
<evidence type="ECO:0000313" key="2">
    <source>
        <dbReference type="Proteomes" id="UP001501288"/>
    </source>
</evidence>
<proteinExistence type="predicted"/>
<comment type="caution">
    <text evidence="1">The sequence shown here is derived from an EMBL/GenBank/DDBJ whole genome shotgun (WGS) entry which is preliminary data.</text>
</comment>
<sequence length="143" mass="16235">MRLWSLHPSQLDRRALVAGWREALLAQKVLAGGTRGYTHHPQLQRFRATDAPLAAIATYMHALADDADARGYSFDRSRVSRPADEGLRLSVTAGQLDYEWQHLRAKVETRDPEWFEAVVVTARPKPHPLFDVVPGDVEPWEVR</sequence>
<dbReference type="Pfam" id="PF03013">
    <property type="entry name" value="Pyr_excise"/>
    <property type="match status" value="1"/>
</dbReference>
<keyword evidence="2" id="KW-1185">Reference proteome</keyword>
<reference evidence="1 2" key="1">
    <citation type="journal article" date="2019" name="Int. J. Syst. Evol. Microbiol.">
        <title>The Global Catalogue of Microorganisms (GCM) 10K type strain sequencing project: providing services to taxonomists for standard genome sequencing and annotation.</title>
        <authorList>
            <consortium name="The Broad Institute Genomics Platform"/>
            <consortium name="The Broad Institute Genome Sequencing Center for Infectious Disease"/>
            <person name="Wu L."/>
            <person name="Ma J."/>
        </authorList>
    </citation>
    <scope>NUCLEOTIDE SEQUENCE [LARGE SCALE GENOMIC DNA]</scope>
    <source>
        <strain evidence="1 2">JCM 14588</strain>
    </source>
</reference>
<accession>A0ABN2B8E3</accession>
<dbReference type="InterPro" id="IPR004260">
    <property type="entry name" value="Pyr-dimer_DNA_glycosylase"/>
</dbReference>
<organism evidence="1 2">
    <name type="scientific">Dermacoccus barathri</name>
    <dbReference type="NCBI Taxonomy" id="322601"/>
    <lineage>
        <taxon>Bacteria</taxon>
        <taxon>Bacillati</taxon>
        <taxon>Actinomycetota</taxon>
        <taxon>Actinomycetes</taxon>
        <taxon>Micrococcales</taxon>
        <taxon>Dermacoccaceae</taxon>
        <taxon>Dermacoccus</taxon>
    </lineage>
</organism>
<dbReference type="RefSeq" id="WP_346029635.1">
    <property type="nucleotide sequence ID" value="NZ_BAAANV010000016.1"/>
</dbReference>